<dbReference type="PROSITE" id="PS51186">
    <property type="entry name" value="GNAT"/>
    <property type="match status" value="1"/>
</dbReference>
<dbReference type="Pfam" id="PF00583">
    <property type="entry name" value="Acetyltransf_1"/>
    <property type="match status" value="1"/>
</dbReference>
<dbReference type="InterPro" id="IPR016181">
    <property type="entry name" value="Acyl_CoA_acyltransferase"/>
</dbReference>
<dbReference type="Gene3D" id="3.40.630.30">
    <property type="match status" value="1"/>
</dbReference>
<proteinExistence type="predicted"/>
<dbReference type="EMBL" id="JARJBC010000001">
    <property type="protein sequence ID" value="MDF3287945.1"/>
    <property type="molecule type" value="Genomic_DNA"/>
</dbReference>
<evidence type="ECO:0000313" key="3">
    <source>
        <dbReference type="Proteomes" id="UP001216579"/>
    </source>
</evidence>
<feature type="domain" description="N-acetyltransferase" evidence="1">
    <location>
        <begin position="3"/>
        <end position="157"/>
    </location>
</feature>
<keyword evidence="3" id="KW-1185">Reference proteome</keyword>
<sequence>MALDFRVATLEDIDGLLRLYQQVYGRDYALPLGTDPEVMAREICEPLTTWLVADEPGTGRLVGSIVGNHDPSDGLGKLQGLVVHPDARGSGAARQAVQQLSDTLLSGDQPADSVYATARTNSTAPQRICLRSGFHALGIFPNLRKAARHETMVLLARHREGVLERRLPVPRVPAQLAGLVHALRSAGFALDTEITDEVPPRVPGGRTADHDVELVDAPEFVLRRFAEVVPDPARRFYPFHAPNIMLTATDGAYELYAQLSRSDGYCALIGTAPGFAAVGDDLQPLIERLGGYGASYIETLVPLDRYEELCRLLAHGFLPAAAYPAMRRESHGESEWFRDHVVMARTLQPLDFHDLAIDMAFQPFTEQYIELWKQQYLNTCGVFQ</sequence>
<dbReference type="Proteomes" id="UP001216579">
    <property type="component" value="Unassembled WGS sequence"/>
</dbReference>
<name>A0ABT5ZDN4_9ACTN</name>
<keyword evidence="2" id="KW-0012">Acyltransferase</keyword>
<evidence type="ECO:0000259" key="1">
    <source>
        <dbReference type="PROSITE" id="PS51186"/>
    </source>
</evidence>
<keyword evidence="2" id="KW-0808">Transferase</keyword>
<protein>
    <submittedName>
        <fullName evidence="2">GNAT family N-acetyltransferase</fullName>
        <ecNumber evidence="2">2.3.1.-</ecNumber>
    </submittedName>
</protein>
<reference evidence="2 3" key="1">
    <citation type="submission" date="2023-03" db="EMBL/GenBank/DDBJ databases">
        <title>Draft genome sequence of Streptomyces sp. RB6PN23 isolated from peat swamp forest in Thailand.</title>
        <authorList>
            <person name="Klaysubun C."/>
            <person name="Duangmal K."/>
        </authorList>
    </citation>
    <scope>NUCLEOTIDE SEQUENCE [LARGE SCALE GENOMIC DNA]</scope>
    <source>
        <strain evidence="2 3">RB6PN23</strain>
    </source>
</reference>
<dbReference type="CDD" id="cd04301">
    <property type="entry name" value="NAT_SF"/>
    <property type="match status" value="1"/>
</dbReference>
<comment type="caution">
    <text evidence="2">The sequence shown here is derived from an EMBL/GenBank/DDBJ whole genome shotgun (WGS) entry which is preliminary data.</text>
</comment>
<dbReference type="InterPro" id="IPR000182">
    <property type="entry name" value="GNAT_dom"/>
</dbReference>
<dbReference type="EC" id="2.3.1.-" evidence="2"/>
<dbReference type="GO" id="GO:0016746">
    <property type="term" value="F:acyltransferase activity"/>
    <property type="evidence" value="ECO:0007669"/>
    <property type="project" value="UniProtKB-KW"/>
</dbReference>
<dbReference type="RefSeq" id="WP_276091809.1">
    <property type="nucleotide sequence ID" value="NZ_JARJBC010000001.1"/>
</dbReference>
<gene>
    <name evidence="2" type="ORF">P3G67_01585</name>
</gene>
<organism evidence="2 3">
    <name type="scientific">Streptomyces silvisoli</name>
    <dbReference type="NCBI Taxonomy" id="3034235"/>
    <lineage>
        <taxon>Bacteria</taxon>
        <taxon>Bacillati</taxon>
        <taxon>Actinomycetota</taxon>
        <taxon>Actinomycetes</taxon>
        <taxon>Kitasatosporales</taxon>
        <taxon>Streptomycetaceae</taxon>
        <taxon>Streptomyces</taxon>
    </lineage>
</organism>
<dbReference type="SUPFAM" id="SSF55729">
    <property type="entry name" value="Acyl-CoA N-acyltransferases (Nat)"/>
    <property type="match status" value="1"/>
</dbReference>
<evidence type="ECO:0000313" key="2">
    <source>
        <dbReference type="EMBL" id="MDF3287945.1"/>
    </source>
</evidence>
<accession>A0ABT5ZDN4</accession>